<name>A0ABU3SXN2_9ALTE</name>
<protein>
    <submittedName>
        <fullName evidence="1">Uncharacterized protein</fullName>
    </submittedName>
</protein>
<proteinExistence type="predicted"/>
<sequence>MNRLQQAIKFIELDKWDDAHALVQDGASKSDYLIHGLLHRIEGDMPNARYWYSQAGEVVLENAIDDEIKRVKTLINND</sequence>
<comment type="caution">
    <text evidence="1">The sequence shown here is derived from an EMBL/GenBank/DDBJ whole genome shotgun (WGS) entry which is preliminary data.</text>
</comment>
<dbReference type="Proteomes" id="UP001247805">
    <property type="component" value="Unassembled WGS sequence"/>
</dbReference>
<evidence type="ECO:0000313" key="2">
    <source>
        <dbReference type="Proteomes" id="UP001247805"/>
    </source>
</evidence>
<keyword evidence="2" id="KW-1185">Reference proteome</keyword>
<gene>
    <name evidence="1" type="ORF">RS130_13380</name>
</gene>
<evidence type="ECO:0000313" key="1">
    <source>
        <dbReference type="EMBL" id="MDU0354778.1"/>
    </source>
</evidence>
<organism evidence="1 2">
    <name type="scientific">Paraglaciecola aquimarina</name>
    <dbReference type="NCBI Taxonomy" id="1235557"/>
    <lineage>
        <taxon>Bacteria</taxon>
        <taxon>Pseudomonadati</taxon>
        <taxon>Pseudomonadota</taxon>
        <taxon>Gammaproteobacteria</taxon>
        <taxon>Alteromonadales</taxon>
        <taxon>Alteromonadaceae</taxon>
        <taxon>Paraglaciecola</taxon>
    </lineage>
</organism>
<dbReference type="RefSeq" id="WP_316026356.1">
    <property type="nucleotide sequence ID" value="NZ_JAWDIO010000002.1"/>
</dbReference>
<reference evidence="1 2" key="1">
    <citation type="submission" date="2023-10" db="EMBL/GenBank/DDBJ databases">
        <title>Glaciecola aquimarina strain GGW-M5 nov., isolated from a coastal seawater.</title>
        <authorList>
            <person name="Bayburt H."/>
            <person name="Kim J.M."/>
            <person name="Choi B.J."/>
            <person name="Jeon C.O."/>
        </authorList>
    </citation>
    <scope>NUCLEOTIDE SEQUENCE [LARGE SCALE GENOMIC DNA]</scope>
    <source>
        <strain evidence="1 2">KCTC 32108</strain>
    </source>
</reference>
<dbReference type="EMBL" id="JAWDIO010000002">
    <property type="protein sequence ID" value="MDU0354778.1"/>
    <property type="molecule type" value="Genomic_DNA"/>
</dbReference>
<accession>A0ABU3SXN2</accession>